<accession>A0A9D1PYD7</accession>
<evidence type="ECO:0000313" key="2">
    <source>
        <dbReference type="Proteomes" id="UP000886752"/>
    </source>
</evidence>
<sequence length="68" mass="8025">MMFFSKPRDVDPLAKVLFCHAYRHGRLRTITGAYQYMEATLRKLGRKVPSYASIRDFCLREKSLRQEA</sequence>
<organism evidence="1 2">
    <name type="scientific">Candidatus Desulfovibrio intestinipullorum</name>
    <dbReference type="NCBI Taxonomy" id="2838536"/>
    <lineage>
        <taxon>Bacteria</taxon>
        <taxon>Pseudomonadati</taxon>
        <taxon>Thermodesulfobacteriota</taxon>
        <taxon>Desulfovibrionia</taxon>
        <taxon>Desulfovibrionales</taxon>
        <taxon>Desulfovibrionaceae</taxon>
        <taxon>Desulfovibrio</taxon>
    </lineage>
</organism>
<protein>
    <submittedName>
        <fullName evidence="1">Uncharacterized protein</fullName>
    </submittedName>
</protein>
<proteinExistence type="predicted"/>
<dbReference type="EMBL" id="DXHV01000083">
    <property type="protein sequence ID" value="HIW01516.1"/>
    <property type="molecule type" value="Genomic_DNA"/>
</dbReference>
<name>A0A9D1PYD7_9BACT</name>
<dbReference type="AlphaFoldDB" id="A0A9D1PYD7"/>
<reference evidence="1" key="2">
    <citation type="submission" date="2021-04" db="EMBL/GenBank/DDBJ databases">
        <authorList>
            <person name="Gilroy R."/>
        </authorList>
    </citation>
    <scope>NUCLEOTIDE SEQUENCE</scope>
    <source>
        <strain evidence="1">ChiHecec2B26-446</strain>
    </source>
</reference>
<evidence type="ECO:0000313" key="1">
    <source>
        <dbReference type="EMBL" id="HIW01516.1"/>
    </source>
</evidence>
<gene>
    <name evidence="1" type="ORF">H9894_10090</name>
</gene>
<comment type="caution">
    <text evidence="1">The sequence shown here is derived from an EMBL/GenBank/DDBJ whole genome shotgun (WGS) entry which is preliminary data.</text>
</comment>
<dbReference type="Proteomes" id="UP000886752">
    <property type="component" value="Unassembled WGS sequence"/>
</dbReference>
<reference evidence="1" key="1">
    <citation type="journal article" date="2021" name="PeerJ">
        <title>Extensive microbial diversity within the chicken gut microbiome revealed by metagenomics and culture.</title>
        <authorList>
            <person name="Gilroy R."/>
            <person name="Ravi A."/>
            <person name="Getino M."/>
            <person name="Pursley I."/>
            <person name="Horton D.L."/>
            <person name="Alikhan N.F."/>
            <person name="Baker D."/>
            <person name="Gharbi K."/>
            <person name="Hall N."/>
            <person name="Watson M."/>
            <person name="Adriaenssens E.M."/>
            <person name="Foster-Nyarko E."/>
            <person name="Jarju S."/>
            <person name="Secka A."/>
            <person name="Antonio M."/>
            <person name="Oren A."/>
            <person name="Chaudhuri R.R."/>
            <person name="La Ragione R."/>
            <person name="Hildebrand F."/>
            <person name="Pallen M.J."/>
        </authorList>
    </citation>
    <scope>NUCLEOTIDE SEQUENCE</scope>
    <source>
        <strain evidence="1">ChiHecec2B26-446</strain>
    </source>
</reference>